<dbReference type="GO" id="GO:0008835">
    <property type="term" value="F:diaminohydroxyphosphoribosylaminopyrimidine deaminase activity"/>
    <property type="evidence" value="ECO:0007669"/>
    <property type="project" value="UniProtKB-EC"/>
</dbReference>
<feature type="binding site" evidence="14">
    <location>
        <position position="167"/>
    </location>
    <ligand>
        <name>substrate</name>
    </ligand>
</feature>
<evidence type="ECO:0000256" key="5">
    <source>
        <dbReference type="ARBA" id="ARBA00007417"/>
    </source>
</evidence>
<comment type="pathway">
    <text evidence="2 12">Cofactor biosynthesis; riboflavin biosynthesis; 5-amino-6-(D-ribitylamino)uracil from GTP: step 2/4.</text>
</comment>
<name>A0A2A5B5J9_9GAMM</name>
<feature type="binding site" evidence="14">
    <location>
        <position position="197"/>
    </location>
    <ligand>
        <name>substrate</name>
    </ligand>
</feature>
<evidence type="ECO:0000256" key="10">
    <source>
        <dbReference type="ARBA" id="ARBA00023002"/>
    </source>
</evidence>
<keyword evidence="8 12" id="KW-0862">Zinc</keyword>
<evidence type="ECO:0000259" key="16">
    <source>
        <dbReference type="PROSITE" id="PS51747"/>
    </source>
</evidence>
<feature type="binding site" evidence="15">
    <location>
        <position position="96"/>
    </location>
    <ligand>
        <name>Zn(2+)</name>
        <dbReference type="ChEBI" id="CHEBI:29105"/>
        <note>catalytic</note>
    </ligand>
</feature>
<dbReference type="Pfam" id="PF01872">
    <property type="entry name" value="RibD_C"/>
    <property type="match status" value="1"/>
</dbReference>
<evidence type="ECO:0000256" key="15">
    <source>
        <dbReference type="PIRSR" id="PIRSR006769-3"/>
    </source>
</evidence>
<dbReference type="EC" id="3.5.4.26" evidence="12"/>
<sequence length="391" mass="41579">MKILSNNDLDADILDWPVYMGQALELARNVIGTSPNPRVGCVLVKGSDIVGQGWHVAAGQDHAEVMALKEAGKAAESAIAFVSLEPCSHTGCTGPCAEALIKAKVAQVVIASIDPNPAVSGEGVAKLEAAGINVFHLVEFDQAARDINPGYFKLREQGLPYVRCKMAMSLDGRTALANGESQWITGPSARSDVQKLRAMSSAVVTGIETVLADDPSLNVRLDELGFSELEMARNELTLTEQPLRVILDSKLRTPTDAKILASPGLVKIFTTAETTEDKNLATNVEIIVADKSGQRVNLRSMLESLGSDFACTDILVEAGATLGGAFIQSGLVDELILYIAPKLLGSDAKALLDISGLQSMSESINFDIVDIRKVGNDIRVTAKPLTTSENH</sequence>
<dbReference type="CDD" id="cd01284">
    <property type="entry name" value="Riboflavin_deaminase-reductase"/>
    <property type="match status" value="1"/>
</dbReference>
<comment type="similarity">
    <text evidence="4 12">In the N-terminal section; belongs to the cytidine and deoxycytidylate deaminase family.</text>
</comment>
<dbReference type="EC" id="1.1.1.193" evidence="12"/>
<evidence type="ECO:0000256" key="13">
    <source>
        <dbReference type="PIRSR" id="PIRSR006769-1"/>
    </source>
</evidence>
<dbReference type="PANTHER" id="PTHR38011">
    <property type="entry name" value="DIHYDROFOLATE REDUCTASE FAMILY PROTEIN (AFU_ORTHOLOGUE AFUA_8G06820)"/>
    <property type="match status" value="1"/>
</dbReference>
<dbReference type="GO" id="GO:0008703">
    <property type="term" value="F:5-amino-6-(5-phosphoribosylamino)uracil reductase activity"/>
    <property type="evidence" value="ECO:0007669"/>
    <property type="project" value="UniProtKB-EC"/>
</dbReference>
<dbReference type="UniPathway" id="UPA00275">
    <property type="reaction ID" value="UER00401"/>
</dbReference>
<keyword evidence="11" id="KW-0511">Multifunctional enzyme</keyword>
<dbReference type="NCBIfam" id="TIGR00326">
    <property type="entry name" value="eubact_ribD"/>
    <property type="match status" value="1"/>
</dbReference>
<dbReference type="PANTHER" id="PTHR38011:SF7">
    <property type="entry name" value="2,5-DIAMINO-6-RIBOSYLAMINO-4(3H)-PYRIMIDINONE 5'-PHOSPHATE REDUCTASE"/>
    <property type="match status" value="1"/>
</dbReference>
<organism evidence="17 18">
    <name type="scientific">SAR86 cluster bacterium</name>
    <dbReference type="NCBI Taxonomy" id="2030880"/>
    <lineage>
        <taxon>Bacteria</taxon>
        <taxon>Pseudomonadati</taxon>
        <taxon>Pseudomonadota</taxon>
        <taxon>Gammaproteobacteria</taxon>
        <taxon>SAR86 cluster</taxon>
    </lineage>
</organism>
<feature type="binding site" evidence="14">
    <location>
        <position position="209"/>
    </location>
    <ligand>
        <name>NADP(+)</name>
        <dbReference type="ChEBI" id="CHEBI:58349"/>
    </ligand>
</feature>
<evidence type="ECO:0000256" key="6">
    <source>
        <dbReference type="ARBA" id="ARBA00022619"/>
    </source>
</evidence>
<gene>
    <name evidence="17" type="primary">ribD</name>
    <name evidence="17" type="ORF">COA96_04205</name>
</gene>
<feature type="binding site" evidence="14">
    <location>
        <position position="220"/>
    </location>
    <ligand>
        <name>substrate</name>
    </ligand>
</feature>
<dbReference type="GO" id="GO:0009231">
    <property type="term" value="P:riboflavin biosynthetic process"/>
    <property type="evidence" value="ECO:0007669"/>
    <property type="project" value="UniProtKB-UniPathway"/>
</dbReference>
<feature type="domain" description="CMP/dCMP-type deaminase" evidence="16">
    <location>
        <begin position="14"/>
        <end position="135"/>
    </location>
</feature>
<evidence type="ECO:0000256" key="4">
    <source>
        <dbReference type="ARBA" id="ARBA00005259"/>
    </source>
</evidence>
<feature type="active site" description="Proton donor" evidence="13">
    <location>
        <position position="64"/>
    </location>
</feature>
<feature type="binding site" evidence="15">
    <location>
        <position position="87"/>
    </location>
    <ligand>
        <name>Zn(2+)</name>
        <dbReference type="ChEBI" id="CHEBI:29105"/>
        <note>catalytic</note>
    </ligand>
</feature>
<evidence type="ECO:0000256" key="7">
    <source>
        <dbReference type="ARBA" id="ARBA00022723"/>
    </source>
</evidence>
<dbReference type="GO" id="GO:0050661">
    <property type="term" value="F:NADP binding"/>
    <property type="evidence" value="ECO:0007669"/>
    <property type="project" value="InterPro"/>
</dbReference>
<evidence type="ECO:0000256" key="14">
    <source>
        <dbReference type="PIRSR" id="PIRSR006769-2"/>
    </source>
</evidence>
<dbReference type="InterPro" id="IPR016192">
    <property type="entry name" value="APOBEC/CMP_deaminase_Zn-bd"/>
</dbReference>
<reference evidence="18" key="1">
    <citation type="submission" date="2017-08" db="EMBL/GenBank/DDBJ databases">
        <title>A dynamic microbial community with high functional redundancy inhabits the cold, oxic subseafloor aquifer.</title>
        <authorList>
            <person name="Tully B.J."/>
            <person name="Wheat C.G."/>
            <person name="Glazer B.T."/>
            <person name="Huber J.A."/>
        </authorList>
    </citation>
    <scope>NUCLEOTIDE SEQUENCE [LARGE SCALE GENOMIC DNA]</scope>
</reference>
<comment type="similarity">
    <text evidence="5 12">In the C-terminal section; belongs to the HTP reductase family.</text>
</comment>
<feature type="binding site" evidence="14">
    <location>
        <begin position="319"/>
        <end position="325"/>
    </location>
    <ligand>
        <name>NADP(+)</name>
        <dbReference type="ChEBI" id="CHEBI:58349"/>
    </ligand>
</feature>
<comment type="function">
    <text evidence="1 12">Converts 2,5-diamino-6-(ribosylamino)-4(3h)-pyrimidinone 5'-phosphate into 5-amino-6-(ribosylamino)-2,4(1h,3h)-pyrimidinedione 5'-phosphate.</text>
</comment>
<protein>
    <recommendedName>
        <fullName evidence="12">Riboflavin biosynthesis protein RibD</fullName>
    </recommendedName>
    <domain>
        <recommendedName>
            <fullName evidence="12">Diaminohydroxyphosphoribosylaminopyrimidine deaminase</fullName>
            <shortName evidence="12">DRAP deaminase</shortName>
            <ecNumber evidence="12">3.5.4.26</ecNumber>
        </recommendedName>
        <alternativeName>
            <fullName evidence="12">Riboflavin-specific deaminase</fullName>
        </alternativeName>
    </domain>
    <domain>
        <recommendedName>
            <fullName evidence="12">5-amino-6-(5-phosphoribosylamino)uracil reductase</fullName>
            <ecNumber evidence="12">1.1.1.193</ecNumber>
        </recommendedName>
        <alternativeName>
            <fullName evidence="12">HTP reductase</fullName>
        </alternativeName>
    </domain>
</protein>
<evidence type="ECO:0000256" key="3">
    <source>
        <dbReference type="ARBA" id="ARBA00004910"/>
    </source>
</evidence>
<dbReference type="PROSITE" id="PS51747">
    <property type="entry name" value="CYT_DCMP_DEAMINASES_2"/>
    <property type="match status" value="1"/>
</dbReference>
<evidence type="ECO:0000256" key="9">
    <source>
        <dbReference type="ARBA" id="ARBA00022857"/>
    </source>
</evidence>
<dbReference type="SUPFAM" id="SSF53927">
    <property type="entry name" value="Cytidine deaminase-like"/>
    <property type="match status" value="1"/>
</dbReference>
<comment type="catalytic activity">
    <reaction evidence="12">
        <text>2,5-diamino-6-hydroxy-4-(5-phosphoribosylamino)-pyrimidine + H2O + H(+) = 5-amino-6-(5-phospho-D-ribosylamino)uracil + NH4(+)</text>
        <dbReference type="Rhea" id="RHEA:21868"/>
        <dbReference type="ChEBI" id="CHEBI:15377"/>
        <dbReference type="ChEBI" id="CHEBI:15378"/>
        <dbReference type="ChEBI" id="CHEBI:28938"/>
        <dbReference type="ChEBI" id="CHEBI:58453"/>
        <dbReference type="ChEBI" id="CHEBI:58614"/>
        <dbReference type="EC" id="3.5.4.26"/>
    </reaction>
</comment>
<feature type="binding site" evidence="14">
    <location>
        <position position="317"/>
    </location>
    <ligand>
        <name>substrate</name>
    </ligand>
</feature>
<dbReference type="Gene3D" id="3.40.140.10">
    <property type="entry name" value="Cytidine Deaminase, domain 2"/>
    <property type="match status" value="1"/>
</dbReference>
<comment type="cofactor">
    <cofactor evidence="12 15">
        <name>Zn(2+)</name>
        <dbReference type="ChEBI" id="CHEBI:29105"/>
    </cofactor>
    <text evidence="12 15">Binds 1 zinc ion.</text>
</comment>
<dbReference type="InterPro" id="IPR011549">
    <property type="entry name" value="RibD_C"/>
</dbReference>
<comment type="caution">
    <text evidence="17">The sequence shown here is derived from an EMBL/GenBank/DDBJ whole genome shotgun (WGS) entry which is preliminary data.</text>
</comment>
<dbReference type="InterPro" id="IPR024072">
    <property type="entry name" value="DHFR-like_dom_sf"/>
</dbReference>
<dbReference type="Gene3D" id="3.40.430.10">
    <property type="entry name" value="Dihydrofolate Reductase, subunit A"/>
    <property type="match status" value="1"/>
</dbReference>
<keyword evidence="12" id="KW-0378">Hydrolase</keyword>
<dbReference type="InterPro" id="IPR004794">
    <property type="entry name" value="Eubact_RibD"/>
</dbReference>
<keyword evidence="7 12" id="KW-0479">Metal-binding</keyword>
<keyword evidence="9 12" id="KW-0521">NADP</keyword>
<dbReference type="Proteomes" id="UP000218327">
    <property type="component" value="Unassembled WGS sequence"/>
</dbReference>
<evidence type="ECO:0000256" key="8">
    <source>
        <dbReference type="ARBA" id="ARBA00022833"/>
    </source>
</evidence>
<dbReference type="PROSITE" id="PS00903">
    <property type="entry name" value="CYT_DCMP_DEAMINASES_1"/>
    <property type="match status" value="1"/>
</dbReference>
<keyword evidence="10 12" id="KW-0560">Oxidoreductase</keyword>
<dbReference type="GO" id="GO:0008270">
    <property type="term" value="F:zinc ion binding"/>
    <property type="evidence" value="ECO:0007669"/>
    <property type="project" value="InterPro"/>
</dbReference>
<accession>A0A2A5B5J9</accession>
<dbReference type="NCBIfam" id="TIGR00227">
    <property type="entry name" value="ribD_Cterm"/>
    <property type="match status" value="1"/>
</dbReference>
<dbReference type="InterPro" id="IPR002125">
    <property type="entry name" value="CMP_dCMP_dom"/>
</dbReference>
<evidence type="ECO:0000256" key="1">
    <source>
        <dbReference type="ARBA" id="ARBA00002151"/>
    </source>
</evidence>
<evidence type="ECO:0000256" key="12">
    <source>
        <dbReference type="PIRNR" id="PIRNR006769"/>
    </source>
</evidence>
<feature type="binding site" evidence="14">
    <location>
        <position position="249"/>
    </location>
    <ligand>
        <name>NADP(+)</name>
        <dbReference type="ChEBI" id="CHEBI:58349"/>
    </ligand>
</feature>
<feature type="binding site" evidence="14">
    <location>
        <position position="183"/>
    </location>
    <ligand>
        <name>substrate</name>
    </ligand>
</feature>
<evidence type="ECO:0000256" key="2">
    <source>
        <dbReference type="ARBA" id="ARBA00004882"/>
    </source>
</evidence>
<comment type="catalytic activity">
    <reaction evidence="12">
        <text>5-amino-6-(5-phospho-D-ribitylamino)uracil + NADP(+) = 5-amino-6-(5-phospho-D-ribosylamino)uracil + NADPH + H(+)</text>
        <dbReference type="Rhea" id="RHEA:17845"/>
        <dbReference type="ChEBI" id="CHEBI:15378"/>
        <dbReference type="ChEBI" id="CHEBI:57783"/>
        <dbReference type="ChEBI" id="CHEBI:58349"/>
        <dbReference type="ChEBI" id="CHEBI:58421"/>
        <dbReference type="ChEBI" id="CHEBI:58453"/>
        <dbReference type="EC" id="1.1.1.193"/>
    </reaction>
</comment>
<proteinExistence type="inferred from homology"/>
<dbReference type="PIRSF" id="PIRSF006769">
    <property type="entry name" value="RibD"/>
    <property type="match status" value="1"/>
</dbReference>
<dbReference type="InterPro" id="IPR050765">
    <property type="entry name" value="Riboflavin_Biosynth_HTPR"/>
</dbReference>
<dbReference type="InterPro" id="IPR002734">
    <property type="entry name" value="RibDG_C"/>
</dbReference>
<comment type="pathway">
    <text evidence="3 12">Cofactor biosynthesis; riboflavin biosynthesis; 5-amino-6-(D-ribitylamino)uracil from GTP: step 3/4.</text>
</comment>
<dbReference type="AlphaFoldDB" id="A0A2A5B5J9"/>
<dbReference type="InterPro" id="IPR016193">
    <property type="entry name" value="Cytidine_deaminase-like"/>
</dbReference>
<evidence type="ECO:0000313" key="17">
    <source>
        <dbReference type="EMBL" id="PCJ26837.1"/>
    </source>
</evidence>
<evidence type="ECO:0000256" key="11">
    <source>
        <dbReference type="ARBA" id="ARBA00023268"/>
    </source>
</evidence>
<feature type="binding site" evidence="14">
    <location>
        <position position="181"/>
    </location>
    <ligand>
        <name>substrate</name>
    </ligand>
</feature>
<feature type="binding site" evidence="14">
    <location>
        <position position="217"/>
    </location>
    <ligand>
        <name>substrate</name>
    </ligand>
</feature>
<keyword evidence="6 12" id="KW-0686">Riboflavin biosynthesis</keyword>
<dbReference type="EMBL" id="NVVJ01000009">
    <property type="protein sequence ID" value="PCJ26837.1"/>
    <property type="molecule type" value="Genomic_DNA"/>
</dbReference>
<dbReference type="SUPFAM" id="SSF53597">
    <property type="entry name" value="Dihydrofolate reductase-like"/>
    <property type="match status" value="1"/>
</dbReference>
<evidence type="ECO:0000313" key="18">
    <source>
        <dbReference type="Proteomes" id="UP000218327"/>
    </source>
</evidence>
<dbReference type="Pfam" id="PF00383">
    <property type="entry name" value="dCMP_cyt_deam_1"/>
    <property type="match status" value="1"/>
</dbReference>
<feature type="binding site" evidence="14">
    <location>
        <position position="213"/>
    </location>
    <ligand>
        <name>NADP(+)</name>
        <dbReference type="ChEBI" id="CHEBI:58349"/>
    </ligand>
</feature>
<feature type="binding site" evidence="15">
    <location>
        <position position="62"/>
    </location>
    <ligand>
        <name>Zn(2+)</name>
        <dbReference type="ChEBI" id="CHEBI:29105"/>
        <note>catalytic</note>
    </ligand>
</feature>